<keyword evidence="7" id="KW-0539">Nucleus</keyword>
<dbReference type="SMART" id="SM00412">
    <property type="entry name" value="Cu_FIST"/>
    <property type="match status" value="1"/>
</dbReference>
<feature type="region of interest" description="Disordered" evidence="8">
    <location>
        <begin position="183"/>
        <end position="223"/>
    </location>
</feature>
<comment type="subcellular location">
    <subcellularLocation>
        <location evidence="1">Nucleus</location>
    </subcellularLocation>
</comment>
<dbReference type="InterPro" id="IPR001083">
    <property type="entry name" value="Cu_fist_DNA-bd_dom"/>
</dbReference>
<evidence type="ECO:0000256" key="1">
    <source>
        <dbReference type="ARBA" id="ARBA00004123"/>
    </source>
</evidence>
<keyword evidence="4" id="KW-0186">Copper</keyword>
<reference evidence="10 11" key="1">
    <citation type="submission" date="2023-08" db="EMBL/GenBank/DDBJ databases">
        <authorList>
            <person name="Palmer J.M."/>
        </authorList>
    </citation>
    <scope>NUCLEOTIDE SEQUENCE [LARGE SCALE GENOMIC DNA]</scope>
    <source>
        <strain evidence="10 11">TWF481</strain>
    </source>
</reference>
<dbReference type="PANTHER" id="PTHR28088:SF5">
    <property type="entry name" value="TRANSCRIPTIONAL ACTIVATOR HAA1-RELATED"/>
    <property type="match status" value="1"/>
</dbReference>
<evidence type="ECO:0000256" key="7">
    <source>
        <dbReference type="ARBA" id="ARBA00023242"/>
    </source>
</evidence>
<evidence type="ECO:0000256" key="3">
    <source>
        <dbReference type="ARBA" id="ARBA00022833"/>
    </source>
</evidence>
<proteinExistence type="predicted"/>
<accession>A0AAV9WIG9</accession>
<dbReference type="GO" id="GO:0005634">
    <property type="term" value="C:nucleus"/>
    <property type="evidence" value="ECO:0007669"/>
    <property type="project" value="UniProtKB-SubCell"/>
</dbReference>
<dbReference type="Gene3D" id="3.90.430.10">
    <property type="entry name" value="Copper fist DNA-binding domain"/>
    <property type="match status" value="1"/>
</dbReference>
<gene>
    <name evidence="10" type="ORF">TWF481_003641</name>
</gene>
<sequence>MLRGCCVVEAPETGVEDLVPFDSRSAPCATWNVNVAHTSQNILGDRETEINSVVTTTHATEVPPFKLHKLKPTSMMVIDGVTWACETCIRGHRAASCNHIERPLKPLGKKGRPVSQCHHCRSLRSSRSLHTRCKCELVARNGASGGNEKRCRCMEGGACKCAYKKCHSTTSIAPGLQNEILEASESSSGSPSSLQESLSTGGTPLQPISHGDSPSEELGVIGGGVIDHMNNAHNADAWNPELVSELPRLPSAAVTVEGVNWDPGWEVYPNSLPPYLDFTETDTQNLELSNFLDAFVEESAMELGSVYPGSGPTVLDEFAFEPR</sequence>
<dbReference type="EMBL" id="JAVHJL010000002">
    <property type="protein sequence ID" value="KAK6508874.1"/>
    <property type="molecule type" value="Genomic_DNA"/>
</dbReference>
<dbReference type="GO" id="GO:0045944">
    <property type="term" value="P:positive regulation of transcription by RNA polymerase II"/>
    <property type="evidence" value="ECO:0007669"/>
    <property type="project" value="TreeGrafter"/>
</dbReference>
<dbReference type="InterPro" id="IPR036395">
    <property type="entry name" value="Cu_fist_DNA-bd_dom_sf"/>
</dbReference>
<comment type="caution">
    <text evidence="10">The sequence shown here is derived from an EMBL/GenBank/DDBJ whole genome shotgun (WGS) entry which is preliminary data.</text>
</comment>
<dbReference type="GO" id="GO:0006878">
    <property type="term" value="P:intracellular copper ion homeostasis"/>
    <property type="evidence" value="ECO:0007669"/>
    <property type="project" value="TreeGrafter"/>
</dbReference>
<name>A0AAV9WIG9_9PEZI</name>
<evidence type="ECO:0000256" key="2">
    <source>
        <dbReference type="ARBA" id="ARBA00022723"/>
    </source>
</evidence>
<evidence type="ECO:0000256" key="6">
    <source>
        <dbReference type="ARBA" id="ARBA00023163"/>
    </source>
</evidence>
<dbReference type="GO" id="GO:0006879">
    <property type="term" value="P:intracellular iron ion homeostasis"/>
    <property type="evidence" value="ECO:0007669"/>
    <property type="project" value="TreeGrafter"/>
</dbReference>
<evidence type="ECO:0000259" key="9">
    <source>
        <dbReference type="PROSITE" id="PS50073"/>
    </source>
</evidence>
<dbReference type="PRINTS" id="PR00617">
    <property type="entry name" value="COPPERFIST"/>
</dbReference>
<keyword evidence="11" id="KW-1185">Reference proteome</keyword>
<dbReference type="PANTHER" id="PTHR28088">
    <property type="entry name" value="TRANSCRIPTIONAL ACTIVATOR HAA1-RELATED"/>
    <property type="match status" value="1"/>
</dbReference>
<dbReference type="InterPro" id="IPR051763">
    <property type="entry name" value="Copper_Homeo_Regul"/>
</dbReference>
<keyword evidence="2" id="KW-0479">Metal-binding</keyword>
<protein>
    <recommendedName>
        <fullName evidence="9">Copper-fist domain-containing protein</fullName>
    </recommendedName>
</protein>
<keyword evidence="3" id="KW-0862">Zinc</keyword>
<feature type="domain" description="Copper-fist" evidence="9">
    <location>
        <begin position="75"/>
        <end position="114"/>
    </location>
</feature>
<dbReference type="GO" id="GO:0005507">
    <property type="term" value="F:copper ion binding"/>
    <property type="evidence" value="ECO:0007669"/>
    <property type="project" value="InterPro"/>
</dbReference>
<evidence type="ECO:0000256" key="4">
    <source>
        <dbReference type="ARBA" id="ARBA00023008"/>
    </source>
</evidence>
<dbReference type="GO" id="GO:0000981">
    <property type="term" value="F:DNA-binding transcription factor activity, RNA polymerase II-specific"/>
    <property type="evidence" value="ECO:0007669"/>
    <property type="project" value="TreeGrafter"/>
</dbReference>
<dbReference type="Pfam" id="PF00649">
    <property type="entry name" value="Copper-fist"/>
    <property type="match status" value="1"/>
</dbReference>
<dbReference type="FunFam" id="3.90.430.10:FF:000001">
    <property type="entry name" value="Copper fist DNA-binding protein"/>
    <property type="match status" value="1"/>
</dbReference>
<organism evidence="10 11">
    <name type="scientific">Arthrobotrys musiformis</name>
    <dbReference type="NCBI Taxonomy" id="47236"/>
    <lineage>
        <taxon>Eukaryota</taxon>
        <taxon>Fungi</taxon>
        <taxon>Dikarya</taxon>
        <taxon>Ascomycota</taxon>
        <taxon>Pezizomycotina</taxon>
        <taxon>Orbiliomycetes</taxon>
        <taxon>Orbiliales</taxon>
        <taxon>Orbiliaceae</taxon>
        <taxon>Arthrobotrys</taxon>
    </lineage>
</organism>
<keyword evidence="5" id="KW-0805">Transcription regulation</keyword>
<dbReference type="SMART" id="SM01090">
    <property type="entry name" value="Copper-fist"/>
    <property type="match status" value="1"/>
</dbReference>
<dbReference type="AlphaFoldDB" id="A0AAV9WIG9"/>
<feature type="compositionally biased region" description="Low complexity" evidence="8">
    <location>
        <begin position="183"/>
        <end position="199"/>
    </location>
</feature>
<evidence type="ECO:0000313" key="10">
    <source>
        <dbReference type="EMBL" id="KAK6508874.1"/>
    </source>
</evidence>
<dbReference type="Proteomes" id="UP001370758">
    <property type="component" value="Unassembled WGS sequence"/>
</dbReference>
<keyword evidence="6" id="KW-0804">Transcription</keyword>
<evidence type="ECO:0000256" key="5">
    <source>
        <dbReference type="ARBA" id="ARBA00023015"/>
    </source>
</evidence>
<evidence type="ECO:0000256" key="8">
    <source>
        <dbReference type="SAM" id="MobiDB-lite"/>
    </source>
</evidence>
<dbReference type="PROSITE" id="PS50073">
    <property type="entry name" value="COPPER_FIST_2"/>
    <property type="match status" value="1"/>
</dbReference>
<evidence type="ECO:0000313" key="11">
    <source>
        <dbReference type="Proteomes" id="UP001370758"/>
    </source>
</evidence>
<dbReference type="GO" id="GO:0000978">
    <property type="term" value="F:RNA polymerase II cis-regulatory region sequence-specific DNA binding"/>
    <property type="evidence" value="ECO:0007669"/>
    <property type="project" value="TreeGrafter"/>
</dbReference>
<dbReference type="SUPFAM" id="SSF57879">
    <property type="entry name" value="Zinc domain conserved in yeast copper-regulated transcription factors"/>
    <property type="match status" value="1"/>
</dbReference>